<dbReference type="InterPro" id="IPR014743">
    <property type="entry name" value="Cl-channel_core"/>
</dbReference>
<dbReference type="InterPro" id="IPR001807">
    <property type="entry name" value="ClC"/>
</dbReference>
<dbReference type="PANTHER" id="PTHR11689">
    <property type="entry name" value="CHLORIDE CHANNEL PROTEIN CLC FAMILY MEMBER"/>
    <property type="match status" value="1"/>
</dbReference>
<dbReference type="GO" id="GO:0009705">
    <property type="term" value="C:plant-type vacuole membrane"/>
    <property type="evidence" value="ECO:0007669"/>
    <property type="project" value="TreeGrafter"/>
</dbReference>
<sequence>MKAINWEVWTAFFIARGCIFNGGRNRARARIRKGFSCICCCNMRLATAVGALCSYIAPDVRSDILEVNAYLNGVDVPLILAASTLFVKGSIISKEGPMVHTSACIANLLGQDWAWLRCFKNAQDRRDLVICGVVTGAAAAFLAPVGGVLLALEEAASWYAFASCLFYSSLVIVWLLPQARSGVSNERLTPFPKDHNEKCPTIGESGNHKIFQCQAICYNDLTSLFLNDNDDAIRNLFSAHATGVFETSSLFMFFMTIYGVAIFVRGIMRITVSLCVILLGLASDLLLLPLMMLVVFISKTIANILNKAQPELNMKHLMATYVISGLLIKFLGVEKVESIVYALQGTTHNGFPVINEVPFTDAPELCGLVLRSHLLVLLKAKCFSKERVHSGINVLKKVSPFYFAKRGSRKELKLEDITMRRK</sequence>
<feature type="transmembrane region" description="Helical" evidence="7">
    <location>
        <begin position="244"/>
        <end position="264"/>
    </location>
</feature>
<evidence type="ECO:0000256" key="2">
    <source>
        <dbReference type="ARBA" id="ARBA00022692"/>
    </source>
</evidence>
<name>A0A9Q1GPA6_9CARY</name>
<feature type="transmembrane region" description="Helical" evidence="7">
    <location>
        <begin position="158"/>
        <end position="177"/>
    </location>
</feature>
<dbReference type="Gene3D" id="1.10.3080.10">
    <property type="entry name" value="Clc chloride channel"/>
    <property type="match status" value="2"/>
</dbReference>
<keyword evidence="4 7" id="KW-1133">Transmembrane helix</keyword>
<dbReference type="SUPFAM" id="SSF81340">
    <property type="entry name" value="Clc chloride channel"/>
    <property type="match status" value="1"/>
</dbReference>
<organism evidence="8 9">
    <name type="scientific">Carnegiea gigantea</name>
    <dbReference type="NCBI Taxonomy" id="171969"/>
    <lineage>
        <taxon>Eukaryota</taxon>
        <taxon>Viridiplantae</taxon>
        <taxon>Streptophyta</taxon>
        <taxon>Embryophyta</taxon>
        <taxon>Tracheophyta</taxon>
        <taxon>Spermatophyta</taxon>
        <taxon>Magnoliopsida</taxon>
        <taxon>eudicotyledons</taxon>
        <taxon>Gunneridae</taxon>
        <taxon>Pentapetalae</taxon>
        <taxon>Caryophyllales</taxon>
        <taxon>Cactineae</taxon>
        <taxon>Cactaceae</taxon>
        <taxon>Cactoideae</taxon>
        <taxon>Echinocereeae</taxon>
        <taxon>Carnegiea</taxon>
    </lineage>
</organism>
<evidence type="ECO:0000313" key="9">
    <source>
        <dbReference type="Proteomes" id="UP001153076"/>
    </source>
</evidence>
<keyword evidence="9" id="KW-1185">Reference proteome</keyword>
<evidence type="ECO:0000256" key="4">
    <source>
        <dbReference type="ARBA" id="ARBA00022989"/>
    </source>
</evidence>
<dbReference type="EMBL" id="JAKOGI010002131">
    <property type="protein sequence ID" value="KAJ8422851.1"/>
    <property type="molecule type" value="Genomic_DNA"/>
</dbReference>
<dbReference type="OrthoDB" id="428525at2759"/>
<proteinExistence type="predicted"/>
<dbReference type="Pfam" id="PF00654">
    <property type="entry name" value="Voltage_CLC"/>
    <property type="match status" value="1"/>
</dbReference>
<evidence type="ECO:0000256" key="3">
    <source>
        <dbReference type="ARBA" id="ARBA00022737"/>
    </source>
</evidence>
<protein>
    <submittedName>
        <fullName evidence="8">Uncharacterized protein</fullName>
    </submittedName>
</protein>
<evidence type="ECO:0000256" key="1">
    <source>
        <dbReference type="ARBA" id="ARBA00004141"/>
    </source>
</evidence>
<gene>
    <name evidence="8" type="ORF">Cgig2_033490</name>
</gene>
<evidence type="ECO:0000313" key="8">
    <source>
        <dbReference type="EMBL" id="KAJ8422851.1"/>
    </source>
</evidence>
<dbReference type="GO" id="GO:0015108">
    <property type="term" value="F:chloride transmembrane transporter activity"/>
    <property type="evidence" value="ECO:0007669"/>
    <property type="project" value="InterPro"/>
</dbReference>
<evidence type="ECO:0000256" key="5">
    <source>
        <dbReference type="ARBA" id="ARBA00023122"/>
    </source>
</evidence>
<evidence type="ECO:0000256" key="7">
    <source>
        <dbReference type="SAM" id="Phobius"/>
    </source>
</evidence>
<accession>A0A9Q1GPA6</accession>
<evidence type="ECO:0000256" key="6">
    <source>
        <dbReference type="ARBA" id="ARBA00023136"/>
    </source>
</evidence>
<keyword evidence="3" id="KW-0677">Repeat</keyword>
<comment type="caution">
    <text evidence="8">The sequence shown here is derived from an EMBL/GenBank/DDBJ whole genome shotgun (WGS) entry which is preliminary data.</text>
</comment>
<comment type="subcellular location">
    <subcellularLocation>
        <location evidence="1">Membrane</location>
        <topology evidence="1">Multi-pass membrane protein</topology>
    </subcellularLocation>
</comment>
<dbReference type="AlphaFoldDB" id="A0A9Q1GPA6"/>
<reference evidence="8" key="1">
    <citation type="submission" date="2022-04" db="EMBL/GenBank/DDBJ databases">
        <title>Carnegiea gigantea Genome sequencing and assembly v2.</title>
        <authorList>
            <person name="Copetti D."/>
            <person name="Sanderson M.J."/>
            <person name="Burquez A."/>
            <person name="Wojciechowski M.F."/>
        </authorList>
    </citation>
    <scope>NUCLEOTIDE SEQUENCE</scope>
    <source>
        <strain evidence="8">SGP5-SGP5p</strain>
        <tissue evidence="8">Aerial part</tissue>
    </source>
</reference>
<dbReference type="PRINTS" id="PR00762">
    <property type="entry name" value="CLCHANNEL"/>
</dbReference>
<dbReference type="InterPro" id="IPR051280">
    <property type="entry name" value="Cl-channel/antiporter"/>
</dbReference>
<keyword evidence="2 7" id="KW-0812">Transmembrane</keyword>
<dbReference type="Proteomes" id="UP001153076">
    <property type="component" value="Unassembled WGS sequence"/>
</dbReference>
<keyword evidence="6 7" id="KW-0472">Membrane</keyword>
<feature type="transmembrane region" description="Helical" evidence="7">
    <location>
        <begin position="128"/>
        <end position="152"/>
    </location>
</feature>
<feature type="transmembrane region" description="Helical" evidence="7">
    <location>
        <begin position="270"/>
        <end position="297"/>
    </location>
</feature>
<keyword evidence="5" id="KW-0129">CBS domain</keyword>
<dbReference type="PANTHER" id="PTHR11689:SF144">
    <property type="entry name" value="CHLORIDE CHANNEL PROTEIN"/>
    <property type="match status" value="1"/>
</dbReference>